<dbReference type="EMBL" id="ACFG01000034">
    <property type="protein sequence ID" value="EEH63405.1"/>
    <property type="molecule type" value="Genomic_DNA"/>
</dbReference>
<reference evidence="1 2" key="1">
    <citation type="submission" date="2009-01" db="EMBL/GenBank/DDBJ databases">
        <authorList>
            <person name="Qin X."/>
            <person name="Bachman B."/>
            <person name="Battles P."/>
            <person name="Bell A."/>
            <person name="Bess C."/>
            <person name="Bickham C."/>
            <person name="Chaboub L."/>
            <person name="Chen D."/>
            <person name="Coyle M."/>
            <person name="Deiros D.R."/>
            <person name="Dinh H."/>
            <person name="Forbes L."/>
            <person name="Fowler G."/>
            <person name="Francisco L."/>
            <person name="Fu Q."/>
            <person name="Gubbala S."/>
            <person name="Hale W."/>
            <person name="Han Y."/>
            <person name="Hemphill L."/>
            <person name="Highlander S.K."/>
            <person name="Hirani K."/>
            <person name="Hogues M."/>
            <person name="Jackson L."/>
            <person name="Jakkamsetti A."/>
            <person name="Javaid M."/>
            <person name="Jiang H."/>
            <person name="Korchina V."/>
            <person name="Kovar C."/>
            <person name="Lara F."/>
            <person name="Lee S."/>
            <person name="Mata R."/>
            <person name="Mathew T."/>
            <person name="Moen C."/>
            <person name="Morales K."/>
            <person name="Munidasa M."/>
            <person name="Nazareth L."/>
            <person name="Ngo R."/>
            <person name="Nguyen L."/>
            <person name="Okwuonu G."/>
            <person name="Ongeri F."/>
            <person name="Patil S."/>
            <person name="Petrosino J."/>
            <person name="Pham C."/>
            <person name="Pham P."/>
            <person name="Pu L.-L."/>
            <person name="Puazo M."/>
            <person name="Raj R."/>
            <person name="Reid J."/>
            <person name="Rouhana J."/>
            <person name="Saada N."/>
            <person name="Shang Y."/>
            <person name="Simmons D."/>
            <person name="Thornton R."/>
            <person name="Warren J."/>
            <person name="Weissenberger G."/>
            <person name="Zhang J."/>
            <person name="Zhang L."/>
            <person name="Zhou C."/>
            <person name="Zhu D."/>
            <person name="Muzny D."/>
            <person name="Worley K."/>
            <person name="Gibbs R."/>
        </authorList>
    </citation>
    <scope>NUCLEOTIDE SEQUENCE [LARGE SCALE GENOMIC DNA]</scope>
    <source>
        <strain evidence="1 2">DSM 15436</strain>
    </source>
</reference>
<name>C0W1N9_9ACTO</name>
<sequence length="43" mass="4857">MIKLRISSGLMCGPLMQKAEWQVCVVLGERSVLFAVPLLKWKP</sequence>
<protein>
    <submittedName>
        <fullName evidence="1">Uncharacterized protein</fullName>
    </submittedName>
</protein>
<evidence type="ECO:0000313" key="2">
    <source>
        <dbReference type="Proteomes" id="UP000010301"/>
    </source>
</evidence>
<dbReference type="AlphaFoldDB" id="C0W1N9"/>
<dbReference type="HOGENOM" id="CLU_3228317_0_0_11"/>
<evidence type="ECO:0000313" key="1">
    <source>
        <dbReference type="EMBL" id="EEH63405.1"/>
    </source>
</evidence>
<dbReference type="STRING" id="525245.HMPREF0044_1329"/>
<organism evidence="1 2">
    <name type="scientific">Gleimia coleocanis DSM 15436</name>
    <dbReference type="NCBI Taxonomy" id="525245"/>
    <lineage>
        <taxon>Bacteria</taxon>
        <taxon>Bacillati</taxon>
        <taxon>Actinomycetota</taxon>
        <taxon>Actinomycetes</taxon>
        <taxon>Actinomycetales</taxon>
        <taxon>Actinomycetaceae</taxon>
        <taxon>Gleimia</taxon>
    </lineage>
</organism>
<accession>C0W1N9</accession>
<dbReference type="Proteomes" id="UP000010301">
    <property type="component" value="Unassembled WGS sequence"/>
</dbReference>
<gene>
    <name evidence="1" type="ORF">HMPREF0044_1329</name>
</gene>
<keyword evidence="2" id="KW-1185">Reference proteome</keyword>
<comment type="caution">
    <text evidence="1">The sequence shown here is derived from an EMBL/GenBank/DDBJ whole genome shotgun (WGS) entry which is preliminary data.</text>
</comment>
<proteinExistence type="predicted"/>